<accession>A0A413FM49</accession>
<dbReference type="AlphaFoldDB" id="A0A413FM49"/>
<dbReference type="GO" id="GO:0016787">
    <property type="term" value="F:hydrolase activity"/>
    <property type="evidence" value="ECO:0007669"/>
    <property type="project" value="UniProtKB-KW"/>
</dbReference>
<organism evidence="1 2">
    <name type="scientific">Enterocloster asparagiformis</name>
    <dbReference type="NCBI Taxonomy" id="333367"/>
    <lineage>
        <taxon>Bacteria</taxon>
        <taxon>Bacillati</taxon>
        <taxon>Bacillota</taxon>
        <taxon>Clostridia</taxon>
        <taxon>Lachnospirales</taxon>
        <taxon>Lachnospiraceae</taxon>
        <taxon>Enterocloster</taxon>
    </lineage>
</organism>
<dbReference type="PANTHER" id="PTHR48098">
    <property type="entry name" value="ENTEROCHELIN ESTERASE-RELATED"/>
    <property type="match status" value="1"/>
</dbReference>
<dbReference type="EMBL" id="QSBM01000001">
    <property type="protein sequence ID" value="RGX33269.1"/>
    <property type="molecule type" value="Genomic_DNA"/>
</dbReference>
<dbReference type="OrthoDB" id="9794761at2"/>
<evidence type="ECO:0000313" key="2">
    <source>
        <dbReference type="Proteomes" id="UP000283880"/>
    </source>
</evidence>
<dbReference type="Gene3D" id="3.40.50.1820">
    <property type="entry name" value="alpha/beta hydrolase"/>
    <property type="match status" value="1"/>
</dbReference>
<gene>
    <name evidence="1" type="ORF">DWV29_00260</name>
</gene>
<dbReference type="Proteomes" id="UP000283880">
    <property type="component" value="Unassembled WGS sequence"/>
</dbReference>
<dbReference type="InterPro" id="IPR050583">
    <property type="entry name" value="Mycobacterial_A85_antigen"/>
</dbReference>
<dbReference type="InterPro" id="IPR029058">
    <property type="entry name" value="AB_hydrolase_fold"/>
</dbReference>
<dbReference type="SUPFAM" id="SSF53474">
    <property type="entry name" value="alpha/beta-Hydrolases"/>
    <property type="match status" value="1"/>
</dbReference>
<keyword evidence="1" id="KW-0378">Hydrolase</keyword>
<sequence length="241" mass="27785">MTPDGYESGAKRYPVVYINDGQDVFRDEDILWGECSMDYENYYRSYGRFLPDIIIVALVCPRDREERTALYSPFTCKPEKGGAMIRGQGVEYLKWIAEELKPWIDGAYRTRSGREDTGIMGYSTGGLFALCAGLLRPDIFTRVAALSSSVYLWLDQFQELLDTASFGHLKRIYMDVGTNEFGRFTTKEEFLEGAELIYRTYLQKGVSADCIKYNLYPGATHSQLEWKLRFPDALRWIFMDC</sequence>
<protein>
    <submittedName>
        <fullName evidence="1">Alpha/beta hydrolase</fullName>
    </submittedName>
</protein>
<comment type="caution">
    <text evidence="1">The sequence shown here is derived from an EMBL/GenBank/DDBJ whole genome shotgun (WGS) entry which is preliminary data.</text>
</comment>
<dbReference type="PANTHER" id="PTHR48098:SF6">
    <property type="entry name" value="FERRI-BACILLIBACTIN ESTERASE BESA"/>
    <property type="match status" value="1"/>
</dbReference>
<dbReference type="Pfam" id="PF00756">
    <property type="entry name" value="Esterase"/>
    <property type="match status" value="1"/>
</dbReference>
<dbReference type="InterPro" id="IPR000801">
    <property type="entry name" value="Esterase-like"/>
</dbReference>
<name>A0A413FM49_9FIRM</name>
<evidence type="ECO:0000313" key="1">
    <source>
        <dbReference type="EMBL" id="RGX33269.1"/>
    </source>
</evidence>
<reference evidence="1 2" key="1">
    <citation type="submission" date="2018-08" db="EMBL/GenBank/DDBJ databases">
        <title>A genome reference for cultivated species of the human gut microbiota.</title>
        <authorList>
            <person name="Zou Y."/>
            <person name="Xue W."/>
            <person name="Luo G."/>
        </authorList>
    </citation>
    <scope>NUCLEOTIDE SEQUENCE [LARGE SCALE GENOMIC DNA]</scope>
    <source>
        <strain evidence="1 2">AF04-15</strain>
    </source>
</reference>
<proteinExistence type="predicted"/>